<reference evidence="2 3" key="1">
    <citation type="journal article" date="2017" name="Curr. Biol.">
        <title>Genome architecture and evolution of a unichromosomal asexual nematode.</title>
        <authorList>
            <person name="Fradin H."/>
            <person name="Zegar C."/>
            <person name="Gutwein M."/>
            <person name="Lucas J."/>
            <person name="Kovtun M."/>
            <person name="Corcoran D."/>
            <person name="Baugh L.R."/>
            <person name="Kiontke K."/>
            <person name="Gunsalus K."/>
            <person name="Fitch D.H."/>
            <person name="Piano F."/>
        </authorList>
    </citation>
    <scope>NUCLEOTIDE SEQUENCE [LARGE SCALE GENOMIC DNA]</scope>
    <source>
        <strain evidence="2">PF1309</strain>
    </source>
</reference>
<protein>
    <recommendedName>
        <fullName evidence="4">Secreted protein</fullName>
    </recommendedName>
</protein>
<comment type="caution">
    <text evidence="2">The sequence shown here is derived from an EMBL/GenBank/DDBJ whole genome shotgun (WGS) entry which is preliminary data.</text>
</comment>
<keyword evidence="3" id="KW-1185">Reference proteome</keyword>
<feature type="signal peptide" evidence="1">
    <location>
        <begin position="1"/>
        <end position="30"/>
    </location>
</feature>
<evidence type="ECO:0000256" key="1">
    <source>
        <dbReference type="SAM" id="SignalP"/>
    </source>
</evidence>
<gene>
    <name evidence="2" type="ORF">WR25_16401</name>
</gene>
<dbReference type="AlphaFoldDB" id="A0A2A2JX59"/>
<accession>A0A2A2JX59</accession>
<sequence>MLPVFMALACHRRLVGLLLCKLIRLSGGLAGSLHFRKGTVATTFSQSKASHSKSDNHYESFDRVHLLFLGGLLKLSSALQFRQLHAAHKKNGAVWAPIGQRSRGGTATNPGLWMTLLVRHHQFVFTNHLTEYVINHLVVFLHPRQVIFFGHTRFGVILVQLAHQVLKHGHVLFHMHMSLAGLSFFSPHQNCFGFVAKLLHPLYCSIAPTFSKNGRRQQHRCSHKQKSDRFHGTISIRWFETIATDNGRRDCNARLQ</sequence>
<name>A0A2A2JX59_9BILA</name>
<evidence type="ECO:0008006" key="4">
    <source>
        <dbReference type="Google" id="ProtNLM"/>
    </source>
</evidence>
<dbReference type="Proteomes" id="UP000218231">
    <property type="component" value="Unassembled WGS sequence"/>
</dbReference>
<organism evidence="2 3">
    <name type="scientific">Diploscapter pachys</name>
    <dbReference type="NCBI Taxonomy" id="2018661"/>
    <lineage>
        <taxon>Eukaryota</taxon>
        <taxon>Metazoa</taxon>
        <taxon>Ecdysozoa</taxon>
        <taxon>Nematoda</taxon>
        <taxon>Chromadorea</taxon>
        <taxon>Rhabditida</taxon>
        <taxon>Rhabditina</taxon>
        <taxon>Rhabditomorpha</taxon>
        <taxon>Rhabditoidea</taxon>
        <taxon>Rhabditidae</taxon>
        <taxon>Diploscapter</taxon>
    </lineage>
</organism>
<feature type="chain" id="PRO_5012358507" description="Secreted protein" evidence="1">
    <location>
        <begin position="31"/>
        <end position="256"/>
    </location>
</feature>
<proteinExistence type="predicted"/>
<keyword evidence="1" id="KW-0732">Signal</keyword>
<evidence type="ECO:0000313" key="2">
    <source>
        <dbReference type="EMBL" id="PAV66258.1"/>
    </source>
</evidence>
<dbReference type="EMBL" id="LIAE01010134">
    <property type="protein sequence ID" value="PAV66258.1"/>
    <property type="molecule type" value="Genomic_DNA"/>
</dbReference>
<evidence type="ECO:0000313" key="3">
    <source>
        <dbReference type="Proteomes" id="UP000218231"/>
    </source>
</evidence>